<name>A0A1A9ZQC2_GLOPL</name>
<keyword evidence="2" id="KW-1185">Reference proteome</keyword>
<dbReference type="EnsemblMetazoa" id="GPAI021797-RA">
    <property type="protein sequence ID" value="GPAI021797-PA"/>
    <property type="gene ID" value="GPAI021797"/>
</dbReference>
<reference evidence="2" key="1">
    <citation type="submission" date="2014-03" db="EMBL/GenBank/DDBJ databases">
        <authorList>
            <person name="Aksoy S."/>
            <person name="Warren W."/>
            <person name="Wilson R.K."/>
        </authorList>
    </citation>
    <scope>NUCLEOTIDE SEQUENCE [LARGE SCALE GENOMIC DNA]</scope>
    <source>
        <strain evidence="2">IAEA</strain>
    </source>
</reference>
<accession>A0A1A9ZQC2</accession>
<reference evidence="1" key="2">
    <citation type="submission" date="2020-05" db="UniProtKB">
        <authorList>
            <consortium name="EnsemblMetazoa"/>
        </authorList>
    </citation>
    <scope>IDENTIFICATION</scope>
    <source>
        <strain evidence="1">IAEA</strain>
    </source>
</reference>
<sequence length="140" mass="15648">MQQNEANCQNRTKCNSQGALVYDCLANASKMSPSLRVLDNKFMTFIRTEIVRLAAEEQDSCNVPSADASSFIQVILWSSLHSKNYFIFLLILFTKDLLPILCPSKQSGIALSKETVHSKRKMIGDNKLKGCTTALVEEEN</sequence>
<proteinExistence type="predicted"/>
<dbReference type="Proteomes" id="UP000092445">
    <property type="component" value="Unassembled WGS sequence"/>
</dbReference>
<dbReference type="AlphaFoldDB" id="A0A1A9ZQC2"/>
<evidence type="ECO:0000313" key="2">
    <source>
        <dbReference type="Proteomes" id="UP000092445"/>
    </source>
</evidence>
<protein>
    <submittedName>
        <fullName evidence="1">Uncharacterized protein</fullName>
    </submittedName>
</protein>
<dbReference type="VEuPathDB" id="VectorBase:GPAI021797"/>
<evidence type="ECO:0000313" key="1">
    <source>
        <dbReference type="EnsemblMetazoa" id="GPAI021797-PA"/>
    </source>
</evidence>
<organism evidence="1 2">
    <name type="scientific">Glossina pallidipes</name>
    <name type="common">Tsetse fly</name>
    <dbReference type="NCBI Taxonomy" id="7398"/>
    <lineage>
        <taxon>Eukaryota</taxon>
        <taxon>Metazoa</taxon>
        <taxon>Ecdysozoa</taxon>
        <taxon>Arthropoda</taxon>
        <taxon>Hexapoda</taxon>
        <taxon>Insecta</taxon>
        <taxon>Pterygota</taxon>
        <taxon>Neoptera</taxon>
        <taxon>Endopterygota</taxon>
        <taxon>Diptera</taxon>
        <taxon>Brachycera</taxon>
        <taxon>Muscomorpha</taxon>
        <taxon>Hippoboscoidea</taxon>
        <taxon>Glossinidae</taxon>
        <taxon>Glossina</taxon>
    </lineage>
</organism>